<evidence type="ECO:0000256" key="3">
    <source>
        <dbReference type="ARBA" id="ARBA00004771"/>
    </source>
</evidence>
<keyword evidence="8" id="KW-0256">Endoplasmic reticulum</keyword>
<dbReference type="GO" id="GO:0047196">
    <property type="term" value="F:long-chain-alcohol O-fatty-acyltransferase activity"/>
    <property type="evidence" value="ECO:0007669"/>
    <property type="project" value="UniProtKB-EC"/>
</dbReference>
<name>A0A5N6RFQ7_9ROSI</name>
<dbReference type="InterPro" id="IPR004255">
    <property type="entry name" value="O-acyltransferase_WSD1_N"/>
</dbReference>
<evidence type="ECO:0000256" key="2">
    <source>
        <dbReference type="ARBA" id="ARBA00004389"/>
    </source>
</evidence>
<evidence type="ECO:0000259" key="16">
    <source>
        <dbReference type="Pfam" id="PF06974"/>
    </source>
</evidence>
<evidence type="ECO:0000256" key="8">
    <source>
        <dbReference type="ARBA" id="ARBA00022824"/>
    </source>
</evidence>
<comment type="catalytic activity">
    <reaction evidence="14">
        <text>an acyl-CoA + a 1,2-diacyl-sn-glycerol = a triacyl-sn-glycerol + CoA</text>
        <dbReference type="Rhea" id="RHEA:10868"/>
        <dbReference type="ChEBI" id="CHEBI:17815"/>
        <dbReference type="ChEBI" id="CHEBI:57287"/>
        <dbReference type="ChEBI" id="CHEBI:58342"/>
        <dbReference type="ChEBI" id="CHEBI:64615"/>
        <dbReference type="EC" id="2.3.1.20"/>
    </reaction>
</comment>
<evidence type="ECO:0000256" key="7">
    <source>
        <dbReference type="ARBA" id="ARBA00022692"/>
    </source>
</evidence>
<evidence type="ECO:0000256" key="11">
    <source>
        <dbReference type="ARBA" id="ARBA00023315"/>
    </source>
</evidence>
<dbReference type="GO" id="GO:0004144">
    <property type="term" value="F:diacylglycerol O-acyltransferase activity"/>
    <property type="evidence" value="ECO:0007669"/>
    <property type="project" value="UniProtKB-EC"/>
</dbReference>
<evidence type="ECO:0000256" key="13">
    <source>
        <dbReference type="ARBA" id="ARBA00047604"/>
    </source>
</evidence>
<dbReference type="GO" id="GO:0005789">
    <property type="term" value="C:endoplasmic reticulum membrane"/>
    <property type="evidence" value="ECO:0007669"/>
    <property type="project" value="UniProtKB-SubCell"/>
</dbReference>
<keyword evidence="10" id="KW-0472">Membrane</keyword>
<sequence length="476" mass="52827">MGDGESSSGGQPLSPAARLFHAPRINCYIIAFMGCKTKINPDVVKAGLEQTLLKHPRFSSKLVVDCGKKKWRRTTVNLEDHVIIPDLDPEVDFPDQFLEDYISNLTRNPMDLSKPLWELHLLNMKTSDAEAVGVFRIHHSMGDGASLVSLLLACTRKTSDPEAVPSVPVKKRAGSTNSGGFWWLFIAVWSGLRLIWNTLVDMLVFMATIVFLKDTKTPIKGSPGVELNTKKFVHGTVNLDDIKLVKNALNMTINDVILGITQAGLSRYLNRKYDLGAKQGESNIPKNIRLRTAILVNLRPTAGIQDLADMMAKGSRTRWGNLIGYILLPFSIALQEDPLDYVRQAKATIDRKKLSLEAILTFVCAELVLRIFGVKVAAAITHRILFNTTMAVSSLIGPLEEISFYGHPMAYLAPSVYGHPQALTLHFQHYSEKMTIALAVDPNVIPDPHQLCDDLQESLKLIKDAVLKEELIKDVV</sequence>
<keyword evidence="9" id="KW-1133">Transmembrane helix</keyword>
<dbReference type="SUPFAM" id="SSF52777">
    <property type="entry name" value="CoA-dependent acyltransferases"/>
    <property type="match status" value="1"/>
</dbReference>
<dbReference type="FunFam" id="3.30.559.10:FF:000033">
    <property type="entry name" value="O-acyltransferase (WSD1-like) family protein"/>
    <property type="match status" value="1"/>
</dbReference>
<dbReference type="Gene3D" id="3.30.559.10">
    <property type="entry name" value="Chloramphenicol acetyltransferase-like domain"/>
    <property type="match status" value="1"/>
</dbReference>
<comment type="subcellular location">
    <subcellularLocation>
        <location evidence="1">Cell membrane</location>
        <topology evidence="1">Single-pass membrane protein</topology>
    </subcellularLocation>
    <subcellularLocation>
        <location evidence="2">Endoplasmic reticulum membrane</location>
        <topology evidence="2">Single-pass membrane protein</topology>
    </subcellularLocation>
</comment>
<dbReference type="Proteomes" id="UP000327013">
    <property type="component" value="Chromosome 6"/>
</dbReference>
<dbReference type="GO" id="GO:0019432">
    <property type="term" value="P:triglyceride biosynthetic process"/>
    <property type="evidence" value="ECO:0007669"/>
    <property type="project" value="UniProtKB-UniPathway"/>
</dbReference>
<organism evidence="17 18">
    <name type="scientific">Carpinus fangiana</name>
    <dbReference type="NCBI Taxonomy" id="176857"/>
    <lineage>
        <taxon>Eukaryota</taxon>
        <taxon>Viridiplantae</taxon>
        <taxon>Streptophyta</taxon>
        <taxon>Embryophyta</taxon>
        <taxon>Tracheophyta</taxon>
        <taxon>Spermatophyta</taxon>
        <taxon>Magnoliopsida</taxon>
        <taxon>eudicotyledons</taxon>
        <taxon>Gunneridae</taxon>
        <taxon>Pentapetalae</taxon>
        <taxon>rosids</taxon>
        <taxon>fabids</taxon>
        <taxon>Fagales</taxon>
        <taxon>Betulaceae</taxon>
        <taxon>Carpinus</taxon>
    </lineage>
</organism>
<comment type="pathway">
    <text evidence="4">Lipid metabolism.</text>
</comment>
<accession>A0A5N6RFQ7</accession>
<evidence type="ECO:0000256" key="4">
    <source>
        <dbReference type="ARBA" id="ARBA00005189"/>
    </source>
</evidence>
<protein>
    <submittedName>
        <fullName evidence="17">Uncharacterized protein</fullName>
    </submittedName>
</protein>
<dbReference type="EMBL" id="CM017326">
    <property type="protein sequence ID" value="KAE8077679.1"/>
    <property type="molecule type" value="Genomic_DNA"/>
</dbReference>
<dbReference type="Pfam" id="PF03007">
    <property type="entry name" value="WS_DGAT_cat"/>
    <property type="match status" value="1"/>
</dbReference>
<comment type="pathway">
    <text evidence="3">Glycerolipid metabolism; triacylglycerol biosynthesis.</text>
</comment>
<keyword evidence="5" id="KW-1003">Cell membrane</keyword>
<evidence type="ECO:0000256" key="1">
    <source>
        <dbReference type="ARBA" id="ARBA00004162"/>
    </source>
</evidence>
<gene>
    <name evidence="17" type="ORF">FH972_016220</name>
</gene>
<dbReference type="PANTHER" id="PTHR31650:SF1">
    <property type="entry name" value="WAX ESTER SYNTHASE_DIACYLGLYCEROL ACYLTRANSFERASE 4-RELATED"/>
    <property type="match status" value="1"/>
</dbReference>
<comment type="similarity">
    <text evidence="12">In the N-terminal section; belongs to the long-chain O-acyltransferase family.</text>
</comment>
<evidence type="ECO:0000256" key="5">
    <source>
        <dbReference type="ARBA" id="ARBA00022475"/>
    </source>
</evidence>
<evidence type="ECO:0000256" key="9">
    <source>
        <dbReference type="ARBA" id="ARBA00022989"/>
    </source>
</evidence>
<proteinExistence type="inferred from homology"/>
<evidence type="ECO:0000259" key="15">
    <source>
        <dbReference type="Pfam" id="PF03007"/>
    </source>
</evidence>
<dbReference type="Pfam" id="PF06974">
    <property type="entry name" value="WS_DGAT_C"/>
    <property type="match status" value="1"/>
</dbReference>
<feature type="domain" description="O-acyltransferase WSD1 C-terminal" evidence="16">
    <location>
        <begin position="319"/>
        <end position="463"/>
    </location>
</feature>
<feature type="domain" description="O-acyltransferase WSD1-like N-terminal" evidence="15">
    <location>
        <begin position="52"/>
        <end position="257"/>
    </location>
</feature>
<keyword evidence="11" id="KW-0012">Acyltransferase</keyword>
<keyword evidence="18" id="KW-1185">Reference proteome</keyword>
<keyword evidence="7" id="KW-0812">Transmembrane</keyword>
<dbReference type="GO" id="GO:0005886">
    <property type="term" value="C:plasma membrane"/>
    <property type="evidence" value="ECO:0007669"/>
    <property type="project" value="UniProtKB-SubCell"/>
</dbReference>
<evidence type="ECO:0000313" key="17">
    <source>
        <dbReference type="EMBL" id="KAE8077679.1"/>
    </source>
</evidence>
<dbReference type="PANTHER" id="PTHR31650">
    <property type="entry name" value="O-ACYLTRANSFERASE (WSD1-LIKE) FAMILY PROTEIN"/>
    <property type="match status" value="1"/>
</dbReference>
<evidence type="ECO:0000256" key="6">
    <source>
        <dbReference type="ARBA" id="ARBA00022679"/>
    </source>
</evidence>
<evidence type="ECO:0000256" key="14">
    <source>
        <dbReference type="ARBA" id="ARBA00048109"/>
    </source>
</evidence>
<dbReference type="InterPro" id="IPR009721">
    <property type="entry name" value="O-acyltransferase_WSD1_C"/>
</dbReference>
<reference evidence="17 18" key="1">
    <citation type="submission" date="2019-06" db="EMBL/GenBank/DDBJ databases">
        <title>A chromosomal-level reference genome of Carpinus fangiana (Coryloideae, Betulaceae).</title>
        <authorList>
            <person name="Yang X."/>
            <person name="Wang Z."/>
            <person name="Zhang L."/>
            <person name="Hao G."/>
            <person name="Liu J."/>
            <person name="Yang Y."/>
        </authorList>
    </citation>
    <scope>NUCLEOTIDE SEQUENCE [LARGE SCALE GENOMIC DNA]</scope>
    <source>
        <strain evidence="17">Cfa_2016G</strain>
        <tissue evidence="17">Leaf</tissue>
    </source>
</reference>
<dbReference type="InterPro" id="IPR023213">
    <property type="entry name" value="CAT-like_dom_sf"/>
</dbReference>
<dbReference type="UniPathway" id="UPA00282"/>
<dbReference type="OrthoDB" id="619536at2759"/>
<evidence type="ECO:0000313" key="18">
    <source>
        <dbReference type="Proteomes" id="UP000327013"/>
    </source>
</evidence>
<evidence type="ECO:0000256" key="10">
    <source>
        <dbReference type="ARBA" id="ARBA00023136"/>
    </source>
</evidence>
<keyword evidence="6" id="KW-0808">Transferase</keyword>
<evidence type="ECO:0000256" key="12">
    <source>
        <dbReference type="ARBA" id="ARBA00024360"/>
    </source>
</evidence>
<dbReference type="AlphaFoldDB" id="A0A5N6RFQ7"/>
<dbReference type="InterPro" id="IPR045034">
    <property type="entry name" value="O-acyltransferase_WSD1-like"/>
</dbReference>
<comment type="catalytic activity">
    <reaction evidence="13">
        <text>a long chain fatty alcohol + a fatty acyl-CoA = a long-chain alcohol wax ester + CoA</text>
        <dbReference type="Rhea" id="RHEA:38443"/>
        <dbReference type="ChEBI" id="CHEBI:17135"/>
        <dbReference type="ChEBI" id="CHEBI:57287"/>
        <dbReference type="ChEBI" id="CHEBI:77636"/>
        <dbReference type="ChEBI" id="CHEBI:235323"/>
        <dbReference type="EC" id="2.3.1.75"/>
    </reaction>
</comment>